<reference evidence="3" key="1">
    <citation type="submission" date="2022-12" db="EMBL/GenBank/DDBJ databases">
        <title>Description and comparative metabolic analysis of Aerococcus sp. nov., isolated from the feces of a pig.</title>
        <authorList>
            <person name="Chang Y.-H."/>
        </authorList>
    </citation>
    <scope>NUCLEOTIDE SEQUENCE</scope>
    <source>
        <strain evidence="3">YH-aer222</strain>
    </source>
</reference>
<keyword evidence="2" id="KW-0732">Signal</keyword>
<dbReference type="Proteomes" id="UP001146670">
    <property type="component" value="Unassembled WGS sequence"/>
</dbReference>
<proteinExistence type="predicted"/>
<name>A0A9X3JF47_9LACT</name>
<feature type="signal peptide" evidence="2">
    <location>
        <begin position="1"/>
        <end position="39"/>
    </location>
</feature>
<organism evidence="3 4">
    <name type="scientific">Aerococcus kribbianus</name>
    <dbReference type="NCBI Taxonomy" id="2999064"/>
    <lineage>
        <taxon>Bacteria</taxon>
        <taxon>Bacillati</taxon>
        <taxon>Bacillota</taxon>
        <taxon>Bacilli</taxon>
        <taxon>Lactobacillales</taxon>
        <taxon>Aerococcaceae</taxon>
        <taxon>Aerococcus</taxon>
    </lineage>
</organism>
<dbReference type="AlphaFoldDB" id="A0A9X3JF47"/>
<feature type="region of interest" description="Disordered" evidence="1">
    <location>
        <begin position="59"/>
        <end position="152"/>
    </location>
</feature>
<protein>
    <submittedName>
        <fullName evidence="3">cAMP factor family pore-forming toxin</fullName>
    </submittedName>
</protein>
<dbReference type="Pfam" id="PF07373">
    <property type="entry name" value="CAMP_factor"/>
    <property type="match status" value="2"/>
</dbReference>
<evidence type="ECO:0000256" key="2">
    <source>
        <dbReference type="SAM" id="SignalP"/>
    </source>
</evidence>
<comment type="caution">
    <text evidence="3">The sequence shown here is derived from an EMBL/GenBank/DDBJ whole genome shotgun (WGS) entry which is preliminary data.</text>
</comment>
<feature type="chain" id="PRO_5040838334" evidence="2">
    <location>
        <begin position="40"/>
        <end position="789"/>
    </location>
</feature>
<feature type="region of interest" description="Disordered" evidence="1">
    <location>
        <begin position="170"/>
        <end position="199"/>
    </location>
</feature>
<accession>A0A9X3JF47</accession>
<gene>
    <name evidence="3" type="ORF">OW157_02980</name>
</gene>
<evidence type="ECO:0000313" key="3">
    <source>
        <dbReference type="EMBL" id="MCZ0725531.1"/>
    </source>
</evidence>
<sequence>MVQHKKSWKKHLDVKTLSLGASSVAVSLGLLFASTESVAAAEADNVEMTADEGAALITEAILAAPETSQPEDKADYDSSEVPDLEEEGLEENLTEEETGSEEDTGSKEDTSSESTDVDESSKTSDEAKEEEATDHDLDKEITTYPVDEDFYANVEAHEGEIVVDQEDLDSELAEEDADQANHKVKTNQENEEEVANPTASDQVEDLLAEAEADQDTEETIDFAKVHRFATENPEDFNKVLAVAISVSEQADDQATNEEVLRTIGEILLDQEVDPQTLMEVSKFVSKYGRLSQENFESHQEEAGSVTSRDSGLAFYSGEEAESAGPSFSMEDFEKLVGKITGTTDSVVSLLENLQKGERPASDIGAIIDSVLPVNLNFTKIGELIQRIAELKAENVRQDVYLSTEIVGALAELIPSEVQFNGTPVNYVLDKLGQMAFDIGHSVADGMVVGYHPGTFFNANTIRLRAQVSAKAIEVIKTAVTDWRMKPQIVHSKTGLEVTHSFMSVVDPFSTAERLGKRLKELEALLVFGNAYREITPQDIATTYVKEKLDKAIWQTRFDRDEYILSKVPFEVYNDLNKAITKAVGVQLYSETRVYEIDGAVEELQAAYQKAEDYLNNIPVEQQIAPNQLKRELSDLIWQTRFDRDENILGNVSFDVYHDLNQSLTKAVGLQLAVDAKTVDVQAVIDEIKAKLTEAKALAAQNKADRADRDEKTQLRDLIWQARKIRDKELLGNVSFDTYNNLNQVISQAVGTRLRAKVSSSEVTDMMAKLRQTLIDAQNQVNLSADLATV</sequence>
<evidence type="ECO:0000313" key="4">
    <source>
        <dbReference type="Proteomes" id="UP001146670"/>
    </source>
</evidence>
<feature type="compositionally biased region" description="Acidic residues" evidence="1">
    <location>
        <begin position="77"/>
        <end position="103"/>
    </location>
</feature>
<keyword evidence="4" id="KW-1185">Reference proteome</keyword>
<dbReference type="InterPro" id="IPR010860">
    <property type="entry name" value="CAMP_factor"/>
</dbReference>
<dbReference type="RefSeq" id="WP_268752773.1">
    <property type="nucleotide sequence ID" value="NZ_JAPRFR010000001.1"/>
</dbReference>
<dbReference type="EMBL" id="JAPRFR010000001">
    <property type="protein sequence ID" value="MCZ0725531.1"/>
    <property type="molecule type" value="Genomic_DNA"/>
</dbReference>
<evidence type="ECO:0000256" key="1">
    <source>
        <dbReference type="SAM" id="MobiDB-lite"/>
    </source>
</evidence>